<dbReference type="EMBL" id="JBHUII010000001">
    <property type="protein sequence ID" value="MFD2205004.1"/>
    <property type="molecule type" value="Genomic_DNA"/>
</dbReference>
<evidence type="ECO:0000256" key="8">
    <source>
        <dbReference type="ARBA" id="ARBA00048617"/>
    </source>
</evidence>
<reference evidence="12" key="1">
    <citation type="journal article" date="2019" name="Int. J. Syst. Evol. Microbiol.">
        <title>The Global Catalogue of Microorganisms (GCM) 10K type strain sequencing project: providing services to taxonomists for standard genome sequencing and annotation.</title>
        <authorList>
            <consortium name="The Broad Institute Genomics Platform"/>
            <consortium name="The Broad Institute Genome Sequencing Center for Infectious Disease"/>
            <person name="Wu L."/>
            <person name="Ma J."/>
        </authorList>
    </citation>
    <scope>NUCLEOTIDE SEQUENCE [LARGE SCALE GENOMIC DNA]</scope>
    <source>
        <strain evidence="12">CGMCC 4.7192</strain>
    </source>
</reference>
<comment type="catalytic activity">
    <reaction evidence="8 9">
        <text>hydroxymethylbilane = uroporphyrinogen III + H2O</text>
        <dbReference type="Rhea" id="RHEA:18965"/>
        <dbReference type="ChEBI" id="CHEBI:15377"/>
        <dbReference type="ChEBI" id="CHEBI:57308"/>
        <dbReference type="ChEBI" id="CHEBI:57845"/>
        <dbReference type="EC" id="4.2.1.75"/>
    </reaction>
</comment>
<keyword evidence="5 9" id="KW-0627">Porphyrin biosynthesis</keyword>
<dbReference type="InterPro" id="IPR039793">
    <property type="entry name" value="UROS/Hem4"/>
</dbReference>
<evidence type="ECO:0000256" key="9">
    <source>
        <dbReference type="RuleBase" id="RU366031"/>
    </source>
</evidence>
<evidence type="ECO:0000256" key="5">
    <source>
        <dbReference type="ARBA" id="ARBA00023244"/>
    </source>
</evidence>
<dbReference type="InterPro" id="IPR036108">
    <property type="entry name" value="4pyrrol_syn_uPrphyn_synt_sf"/>
</dbReference>
<accession>A0ABW5BJH7</accession>
<dbReference type="InterPro" id="IPR003754">
    <property type="entry name" value="4pyrrol_synth_uPrphyn_synth"/>
</dbReference>
<comment type="function">
    <text evidence="6 9">Catalyzes cyclization of the linear tetrapyrrole, hydroxymethylbilane, to the macrocyclic uroporphyrinogen III.</text>
</comment>
<feature type="domain" description="Tetrapyrrole biosynthesis uroporphyrinogen III synthase" evidence="10">
    <location>
        <begin position="16"/>
        <end position="230"/>
    </location>
</feature>
<dbReference type="PANTHER" id="PTHR38042">
    <property type="entry name" value="UROPORPHYRINOGEN-III SYNTHASE, CHLOROPLASTIC"/>
    <property type="match status" value="1"/>
</dbReference>
<evidence type="ECO:0000256" key="7">
    <source>
        <dbReference type="ARBA" id="ARBA00040167"/>
    </source>
</evidence>
<comment type="caution">
    <text evidence="11">The sequence shown here is derived from an EMBL/GenBank/DDBJ whole genome shotgun (WGS) entry which is preliminary data.</text>
</comment>
<dbReference type="SUPFAM" id="SSF69618">
    <property type="entry name" value="HemD-like"/>
    <property type="match status" value="1"/>
</dbReference>
<comment type="pathway">
    <text evidence="1 9">Porphyrin-containing compound metabolism; protoporphyrin-IX biosynthesis; coproporphyrinogen-III from 5-aminolevulinate: step 3/4.</text>
</comment>
<evidence type="ECO:0000256" key="6">
    <source>
        <dbReference type="ARBA" id="ARBA00037589"/>
    </source>
</evidence>
<dbReference type="RefSeq" id="WP_380249132.1">
    <property type="nucleotide sequence ID" value="NZ_JBHUII010000001.1"/>
</dbReference>
<evidence type="ECO:0000313" key="11">
    <source>
        <dbReference type="EMBL" id="MFD2205004.1"/>
    </source>
</evidence>
<evidence type="ECO:0000256" key="3">
    <source>
        <dbReference type="ARBA" id="ARBA00013109"/>
    </source>
</evidence>
<dbReference type="CDD" id="cd06578">
    <property type="entry name" value="HemD"/>
    <property type="match status" value="1"/>
</dbReference>
<evidence type="ECO:0000256" key="4">
    <source>
        <dbReference type="ARBA" id="ARBA00023239"/>
    </source>
</evidence>
<proteinExistence type="inferred from homology"/>
<evidence type="ECO:0000313" key="12">
    <source>
        <dbReference type="Proteomes" id="UP001597294"/>
    </source>
</evidence>
<evidence type="ECO:0000259" key="10">
    <source>
        <dbReference type="Pfam" id="PF02602"/>
    </source>
</evidence>
<evidence type="ECO:0000256" key="1">
    <source>
        <dbReference type="ARBA" id="ARBA00004772"/>
    </source>
</evidence>
<gene>
    <name evidence="11" type="ORF">ACFSKO_05265</name>
</gene>
<dbReference type="Pfam" id="PF02602">
    <property type="entry name" value="HEM4"/>
    <property type="match status" value="1"/>
</dbReference>
<dbReference type="GO" id="GO:0004852">
    <property type="term" value="F:uroporphyrinogen-III synthase activity"/>
    <property type="evidence" value="ECO:0007669"/>
    <property type="project" value="UniProtKB-EC"/>
</dbReference>
<dbReference type="Gene3D" id="3.40.50.10090">
    <property type="match status" value="2"/>
</dbReference>
<keyword evidence="12" id="KW-1185">Reference proteome</keyword>
<dbReference type="EC" id="4.2.1.75" evidence="3 9"/>
<comment type="similarity">
    <text evidence="2 9">Belongs to the uroporphyrinogen-III synthase family.</text>
</comment>
<name>A0ABW5BJH7_9PROT</name>
<sequence length="237" mass="26105">MIKHLVTRPVVDHEPFVSELKTMGRDVILFPVFDILFYPEDKLDLSNVQAILITSANGVRALCQNSNDFSFPVYCVGNSSAEAARDAGFEKVYSANGDVADLAELVCENLPLGGGVLVHPAASKLAGDLGKILTAKGFCYQRKILYEAKAITQLNFVVTNLIKSNNIKEISFFSPRSSRTFSKLLKQEKLEDKLQGCRAYCLSPAVSKYLEDIKGMEVVAAEHPTRQSLLRLMAADK</sequence>
<evidence type="ECO:0000256" key="2">
    <source>
        <dbReference type="ARBA" id="ARBA00008133"/>
    </source>
</evidence>
<keyword evidence="4 9" id="KW-0456">Lyase</keyword>
<dbReference type="Proteomes" id="UP001597294">
    <property type="component" value="Unassembled WGS sequence"/>
</dbReference>
<dbReference type="PANTHER" id="PTHR38042:SF1">
    <property type="entry name" value="UROPORPHYRINOGEN-III SYNTHASE, CHLOROPLASTIC"/>
    <property type="match status" value="1"/>
</dbReference>
<organism evidence="11 12">
    <name type="scientific">Kiloniella antarctica</name>
    <dbReference type="NCBI Taxonomy" id="1550907"/>
    <lineage>
        <taxon>Bacteria</taxon>
        <taxon>Pseudomonadati</taxon>
        <taxon>Pseudomonadota</taxon>
        <taxon>Alphaproteobacteria</taxon>
        <taxon>Rhodospirillales</taxon>
        <taxon>Kiloniellaceae</taxon>
        <taxon>Kiloniella</taxon>
    </lineage>
</organism>
<protein>
    <recommendedName>
        <fullName evidence="7 9">Uroporphyrinogen-III synthase</fullName>
        <ecNumber evidence="3 9">4.2.1.75</ecNumber>
    </recommendedName>
</protein>